<evidence type="ECO:0000313" key="10">
    <source>
        <dbReference type="EMBL" id="MCP2257471.1"/>
    </source>
</evidence>
<dbReference type="CDD" id="cd00773">
    <property type="entry name" value="HisRS-like_core"/>
    <property type="match status" value="1"/>
</dbReference>
<dbReference type="PROSITE" id="PS50862">
    <property type="entry name" value="AA_TRNA_LIGASE_II"/>
    <property type="match status" value="1"/>
</dbReference>
<evidence type="ECO:0000256" key="5">
    <source>
        <dbReference type="ARBA" id="ARBA00022840"/>
    </source>
</evidence>
<comment type="similarity">
    <text evidence="1">Belongs to the class-II aminoacyl-tRNA synthetase family.</text>
</comment>
<dbReference type="InterPro" id="IPR004516">
    <property type="entry name" value="HisRS/HisZ"/>
</dbReference>
<comment type="subunit">
    <text evidence="2">Homodimer.</text>
</comment>
<dbReference type="PANTHER" id="PTHR11476">
    <property type="entry name" value="HISTIDYL-TRNA SYNTHETASE"/>
    <property type="match status" value="1"/>
</dbReference>
<evidence type="ECO:0000256" key="8">
    <source>
        <dbReference type="NCBIfam" id="TIGR00442"/>
    </source>
</evidence>
<gene>
    <name evidence="10" type="ORF">LX15_001156</name>
</gene>
<organism evidence="10 11">
    <name type="scientific">Streptoalloteichus tenebrarius (strain ATCC 17920 / DSM 40477 / JCM 4838 / CBS 697.72 / NBRC 16177 / NCIMB 11028 / NRRL B-12390 / A12253. 1 / ISP 5477)</name>
    <name type="common">Streptomyces tenebrarius</name>
    <dbReference type="NCBI Taxonomy" id="1933"/>
    <lineage>
        <taxon>Bacteria</taxon>
        <taxon>Bacillati</taxon>
        <taxon>Actinomycetota</taxon>
        <taxon>Actinomycetes</taxon>
        <taxon>Pseudonocardiales</taxon>
        <taxon>Pseudonocardiaceae</taxon>
        <taxon>Streptoalloteichus</taxon>
    </lineage>
</organism>
<dbReference type="RefSeq" id="WP_253668430.1">
    <property type="nucleotide sequence ID" value="NZ_JAMTCP010000004.1"/>
</dbReference>
<feature type="domain" description="Aminoacyl-transfer RNA synthetases class-II family profile" evidence="9">
    <location>
        <begin position="9"/>
        <end position="363"/>
    </location>
</feature>
<dbReference type="SUPFAM" id="SSF55681">
    <property type="entry name" value="Class II aaRS and biotin synthetases"/>
    <property type="match status" value="1"/>
</dbReference>
<dbReference type="EMBL" id="JAMTCP010000004">
    <property type="protein sequence ID" value="MCP2257471.1"/>
    <property type="molecule type" value="Genomic_DNA"/>
</dbReference>
<sequence length="429" mass="47022">MKIDNSPPRGTRDLLPTTVAVRDHVLSAITEVYHRYGYQRIETPALEDITRLTGGQGGENEKLIFKVLRRGLGDPVEAGTSLSELVDLGLRFDLTVPLTRFYGNNHAALPLPFRSFQIGPVWRAERPQKGRYRQFYQCDIDLIGEASVLAEVELIEATTEALATVGLSGTTVRLSDRRFLSALARSAGIPEGAWDGFFIGLDKLDKIGWDGVRTELVEQRGLPASAVTTALEKIAGLQGLDATKVADAIASTVPTLDEGIIQDLATTTGCLDQIATARELRWEFDPTLVRGMGYYTGQIFEISHPSTSSSVAGGGRYDRLIGRSLGKDVPACGFSIGFERIVDLLEQAPRRDVVAVLYEAEVPVADALAMAREVRAEGRTVTVIRRAGKFGAQLRRLETWGITSFVHLRADRDPHSRPEERPLGQQPQT</sequence>
<evidence type="ECO:0000313" key="11">
    <source>
        <dbReference type="Proteomes" id="UP001205311"/>
    </source>
</evidence>
<evidence type="ECO:0000256" key="1">
    <source>
        <dbReference type="ARBA" id="ARBA00008226"/>
    </source>
</evidence>
<dbReference type="InterPro" id="IPR015807">
    <property type="entry name" value="His-tRNA-ligase"/>
</dbReference>
<keyword evidence="6" id="KW-0648">Protein biosynthesis</keyword>
<protein>
    <recommendedName>
        <fullName evidence="3 8">Histidine--tRNA ligase</fullName>
        <ecNumber evidence="3 8">6.1.1.21</ecNumber>
    </recommendedName>
</protein>
<dbReference type="InterPro" id="IPR006195">
    <property type="entry name" value="aa-tRNA-synth_II"/>
</dbReference>
<proteinExistence type="inferred from homology"/>
<evidence type="ECO:0000256" key="2">
    <source>
        <dbReference type="ARBA" id="ARBA00011738"/>
    </source>
</evidence>
<evidence type="ECO:0000256" key="3">
    <source>
        <dbReference type="ARBA" id="ARBA00012815"/>
    </source>
</evidence>
<comment type="catalytic activity">
    <reaction evidence="7">
        <text>tRNA(His) + L-histidine + ATP = L-histidyl-tRNA(His) + AMP + diphosphate + H(+)</text>
        <dbReference type="Rhea" id="RHEA:17313"/>
        <dbReference type="Rhea" id="RHEA-COMP:9665"/>
        <dbReference type="Rhea" id="RHEA-COMP:9689"/>
        <dbReference type="ChEBI" id="CHEBI:15378"/>
        <dbReference type="ChEBI" id="CHEBI:30616"/>
        <dbReference type="ChEBI" id="CHEBI:33019"/>
        <dbReference type="ChEBI" id="CHEBI:57595"/>
        <dbReference type="ChEBI" id="CHEBI:78442"/>
        <dbReference type="ChEBI" id="CHEBI:78527"/>
        <dbReference type="ChEBI" id="CHEBI:456215"/>
        <dbReference type="EC" id="6.1.1.21"/>
    </reaction>
</comment>
<dbReference type="InterPro" id="IPR041715">
    <property type="entry name" value="HisRS-like_core"/>
</dbReference>
<reference evidence="10 11" key="1">
    <citation type="submission" date="2022-06" db="EMBL/GenBank/DDBJ databases">
        <title>Genomic Encyclopedia of Archaeal and Bacterial Type Strains, Phase II (KMG-II): from individual species to whole genera.</title>
        <authorList>
            <person name="Goeker M."/>
        </authorList>
    </citation>
    <scope>NUCLEOTIDE SEQUENCE [LARGE SCALE GENOMIC DNA]</scope>
    <source>
        <strain evidence="10 11">DSM 40477</strain>
    </source>
</reference>
<keyword evidence="4" id="KW-0547">Nucleotide-binding</keyword>
<comment type="caution">
    <text evidence="10">The sequence shown here is derived from an EMBL/GenBank/DDBJ whole genome shotgun (WGS) entry which is preliminary data.</text>
</comment>
<dbReference type="NCBIfam" id="TIGR00442">
    <property type="entry name" value="hisS"/>
    <property type="match status" value="1"/>
</dbReference>
<dbReference type="PIRSF" id="PIRSF001549">
    <property type="entry name" value="His-tRNA_synth"/>
    <property type="match status" value="1"/>
</dbReference>
<keyword evidence="11" id="KW-1185">Reference proteome</keyword>
<accession>A0ABT1HPP0</accession>
<evidence type="ECO:0000256" key="6">
    <source>
        <dbReference type="ARBA" id="ARBA00022917"/>
    </source>
</evidence>
<keyword evidence="5" id="KW-0067">ATP-binding</keyword>
<evidence type="ECO:0000256" key="7">
    <source>
        <dbReference type="ARBA" id="ARBA00047639"/>
    </source>
</evidence>
<dbReference type="EC" id="6.1.1.21" evidence="3 8"/>
<dbReference type="Gene3D" id="3.30.930.10">
    <property type="entry name" value="Bira Bifunctional Protein, Domain 2"/>
    <property type="match status" value="1"/>
</dbReference>
<name>A0ABT1HPP0_STRSD</name>
<dbReference type="Pfam" id="PF13393">
    <property type="entry name" value="tRNA-synt_His"/>
    <property type="match status" value="1"/>
</dbReference>
<dbReference type="InterPro" id="IPR045864">
    <property type="entry name" value="aa-tRNA-synth_II/BPL/LPL"/>
</dbReference>
<dbReference type="PANTHER" id="PTHR11476:SF7">
    <property type="entry name" value="HISTIDINE--TRNA LIGASE"/>
    <property type="match status" value="1"/>
</dbReference>
<evidence type="ECO:0000256" key="4">
    <source>
        <dbReference type="ARBA" id="ARBA00022741"/>
    </source>
</evidence>
<evidence type="ECO:0000259" key="9">
    <source>
        <dbReference type="PROSITE" id="PS50862"/>
    </source>
</evidence>
<dbReference type="Proteomes" id="UP001205311">
    <property type="component" value="Unassembled WGS sequence"/>
</dbReference>